<evidence type="ECO:0000256" key="1">
    <source>
        <dbReference type="SAM" id="MobiDB-lite"/>
    </source>
</evidence>
<reference evidence="2" key="1">
    <citation type="submission" date="2014-11" db="EMBL/GenBank/DDBJ databases">
        <authorList>
            <person name="Amaro Gonzalez C."/>
        </authorList>
    </citation>
    <scope>NUCLEOTIDE SEQUENCE</scope>
</reference>
<reference evidence="2" key="2">
    <citation type="journal article" date="2015" name="Fish Shellfish Immunol.">
        <title>Early steps in the European eel (Anguilla anguilla)-Vibrio vulnificus interaction in the gills: Role of the RtxA13 toxin.</title>
        <authorList>
            <person name="Callol A."/>
            <person name="Pajuelo D."/>
            <person name="Ebbesson L."/>
            <person name="Teles M."/>
            <person name="MacKenzie S."/>
            <person name="Amaro C."/>
        </authorList>
    </citation>
    <scope>NUCLEOTIDE SEQUENCE</scope>
</reference>
<proteinExistence type="predicted"/>
<dbReference type="EMBL" id="GBXM01001237">
    <property type="protein sequence ID" value="JAI07341.1"/>
    <property type="molecule type" value="Transcribed_RNA"/>
</dbReference>
<protein>
    <submittedName>
        <fullName evidence="2">Uncharacterized protein</fullName>
    </submittedName>
</protein>
<accession>A0A0E9XZS5</accession>
<dbReference type="AlphaFoldDB" id="A0A0E9XZS5"/>
<name>A0A0E9XZS5_ANGAN</name>
<evidence type="ECO:0000313" key="2">
    <source>
        <dbReference type="EMBL" id="JAI07341.1"/>
    </source>
</evidence>
<feature type="region of interest" description="Disordered" evidence="1">
    <location>
        <begin position="1"/>
        <end position="25"/>
    </location>
</feature>
<sequence length="25" mass="2621">MAPHYSGTTNHLCRPDGGAITKGHV</sequence>
<feature type="compositionally biased region" description="Polar residues" evidence="1">
    <location>
        <begin position="1"/>
        <end position="11"/>
    </location>
</feature>
<organism evidence="2">
    <name type="scientific">Anguilla anguilla</name>
    <name type="common">European freshwater eel</name>
    <name type="synonym">Muraena anguilla</name>
    <dbReference type="NCBI Taxonomy" id="7936"/>
    <lineage>
        <taxon>Eukaryota</taxon>
        <taxon>Metazoa</taxon>
        <taxon>Chordata</taxon>
        <taxon>Craniata</taxon>
        <taxon>Vertebrata</taxon>
        <taxon>Euteleostomi</taxon>
        <taxon>Actinopterygii</taxon>
        <taxon>Neopterygii</taxon>
        <taxon>Teleostei</taxon>
        <taxon>Anguilliformes</taxon>
        <taxon>Anguillidae</taxon>
        <taxon>Anguilla</taxon>
    </lineage>
</organism>